<dbReference type="EMBL" id="BARV01003026">
    <property type="protein sequence ID" value="GAH98719.1"/>
    <property type="molecule type" value="Genomic_DNA"/>
</dbReference>
<proteinExistence type="predicted"/>
<organism evidence="1">
    <name type="scientific">marine sediment metagenome</name>
    <dbReference type="NCBI Taxonomy" id="412755"/>
    <lineage>
        <taxon>unclassified sequences</taxon>
        <taxon>metagenomes</taxon>
        <taxon>ecological metagenomes</taxon>
    </lineage>
</organism>
<name>X1L8H2_9ZZZZ</name>
<reference evidence="1" key="1">
    <citation type="journal article" date="2014" name="Front. Microbiol.">
        <title>High frequency of phylogenetically diverse reductive dehalogenase-homologous genes in deep subseafloor sedimentary metagenomes.</title>
        <authorList>
            <person name="Kawai M."/>
            <person name="Futagami T."/>
            <person name="Toyoda A."/>
            <person name="Takaki Y."/>
            <person name="Nishi S."/>
            <person name="Hori S."/>
            <person name="Arai W."/>
            <person name="Tsubouchi T."/>
            <person name="Morono Y."/>
            <person name="Uchiyama I."/>
            <person name="Ito T."/>
            <person name="Fujiyama A."/>
            <person name="Inagaki F."/>
            <person name="Takami H."/>
        </authorList>
    </citation>
    <scope>NUCLEOTIDE SEQUENCE</scope>
    <source>
        <strain evidence="1">Expedition CK06-06</strain>
    </source>
</reference>
<evidence type="ECO:0000313" key="1">
    <source>
        <dbReference type="EMBL" id="GAH98719.1"/>
    </source>
</evidence>
<gene>
    <name evidence="1" type="ORF">S06H3_07458</name>
</gene>
<dbReference type="AlphaFoldDB" id="X1L8H2"/>
<accession>X1L8H2</accession>
<sequence>MIQTKKVTLYLGETQEVAFSYTPLEARIYYVTIDGLSGSFKAVAAV</sequence>
<comment type="caution">
    <text evidence="1">The sequence shown here is derived from an EMBL/GenBank/DDBJ whole genome shotgun (WGS) entry which is preliminary data.</text>
</comment>
<feature type="non-terminal residue" evidence="1">
    <location>
        <position position="46"/>
    </location>
</feature>
<protein>
    <submittedName>
        <fullName evidence="1">Uncharacterized protein</fullName>
    </submittedName>
</protein>